<dbReference type="InterPro" id="IPR011676">
    <property type="entry name" value="DUF1618"/>
</dbReference>
<dbReference type="PANTHER" id="PTHR33086">
    <property type="entry name" value="OS05G0468200 PROTEIN-RELATED"/>
    <property type="match status" value="1"/>
</dbReference>
<gene>
    <name evidence="2" type="ORF">EJB05_43461</name>
</gene>
<reference evidence="2 3" key="1">
    <citation type="journal article" date="2019" name="Sci. Rep.">
        <title>A high-quality genome of Eragrostis curvula grass provides insights into Poaceae evolution and supports new strategies to enhance forage quality.</title>
        <authorList>
            <person name="Carballo J."/>
            <person name="Santos B.A.C.M."/>
            <person name="Zappacosta D."/>
            <person name="Garbus I."/>
            <person name="Selva J.P."/>
            <person name="Gallo C.A."/>
            <person name="Diaz A."/>
            <person name="Albertini E."/>
            <person name="Caccamo M."/>
            <person name="Echenique V."/>
        </authorList>
    </citation>
    <scope>NUCLEOTIDE SEQUENCE [LARGE SCALE GENOMIC DNA]</scope>
    <source>
        <strain evidence="3">cv. Victoria</strain>
        <tissue evidence="2">Leaf</tissue>
    </source>
</reference>
<comment type="caution">
    <text evidence="2">The sequence shown here is derived from an EMBL/GenBank/DDBJ whole genome shotgun (WGS) entry which is preliminary data.</text>
</comment>
<dbReference type="AlphaFoldDB" id="A0A5J9TFB2"/>
<dbReference type="Pfam" id="PF07762">
    <property type="entry name" value="DUF1618"/>
    <property type="match status" value="1"/>
</dbReference>
<feature type="domain" description="DUF1618" evidence="1">
    <location>
        <begin position="198"/>
        <end position="313"/>
    </location>
</feature>
<sequence>MASTPWVILGSVPRVCDDDELQQLSLDLAPPPRVSIVTVPWRVAPDPTTGANFPAFRAADPSAGLLLLVTTQGTLAAAGRTMGDDSSGHPTHVDHDVMLPAYFVCDLASATASRLPEPDVPVSYHRNQALTATPGGHYMVAHLGHIDDAAADHATLLCFWSDTNEWVEKTLPLLHDGPLPRKFGPSDCAITHDSRLWWVDLSRGILTCDPFADQPQMRFLPFPPGKSLPPPKRIDKYRCVKVSAGKLRFLDIDRRADKVTMWTLQANQQEWVLEHQLSFQHLRADDSYKAAGLEEDSDPVLAFVHPTNPDVVYFFLEENLVAVDMRAIKVVDCDVCLLVLPPMKFVSSGFVIACELPPSISTDHIVEPEFT</sequence>
<accession>A0A5J9TFB2</accession>
<dbReference type="Proteomes" id="UP000324897">
    <property type="component" value="Chromosome 3"/>
</dbReference>
<keyword evidence="3" id="KW-1185">Reference proteome</keyword>
<organism evidence="2 3">
    <name type="scientific">Eragrostis curvula</name>
    <name type="common">weeping love grass</name>
    <dbReference type="NCBI Taxonomy" id="38414"/>
    <lineage>
        <taxon>Eukaryota</taxon>
        <taxon>Viridiplantae</taxon>
        <taxon>Streptophyta</taxon>
        <taxon>Embryophyta</taxon>
        <taxon>Tracheophyta</taxon>
        <taxon>Spermatophyta</taxon>
        <taxon>Magnoliopsida</taxon>
        <taxon>Liliopsida</taxon>
        <taxon>Poales</taxon>
        <taxon>Poaceae</taxon>
        <taxon>PACMAD clade</taxon>
        <taxon>Chloridoideae</taxon>
        <taxon>Eragrostideae</taxon>
        <taxon>Eragrostidinae</taxon>
        <taxon>Eragrostis</taxon>
    </lineage>
</organism>
<evidence type="ECO:0000259" key="1">
    <source>
        <dbReference type="Pfam" id="PF07762"/>
    </source>
</evidence>
<feature type="non-terminal residue" evidence="2">
    <location>
        <position position="1"/>
    </location>
</feature>
<name>A0A5J9TFB2_9POAL</name>
<proteinExistence type="predicted"/>
<protein>
    <recommendedName>
        <fullName evidence="1">DUF1618 domain-containing protein</fullName>
    </recommendedName>
</protein>
<dbReference type="EMBL" id="RWGY01000039">
    <property type="protein sequence ID" value="TVU09962.1"/>
    <property type="molecule type" value="Genomic_DNA"/>
</dbReference>
<evidence type="ECO:0000313" key="2">
    <source>
        <dbReference type="EMBL" id="TVU09962.1"/>
    </source>
</evidence>
<evidence type="ECO:0000313" key="3">
    <source>
        <dbReference type="Proteomes" id="UP000324897"/>
    </source>
</evidence>
<dbReference type="Gramene" id="TVU09962">
    <property type="protein sequence ID" value="TVU09962"/>
    <property type="gene ID" value="EJB05_43461"/>
</dbReference>
<dbReference type="PANTHER" id="PTHR33086:SF51">
    <property type="entry name" value="OS06G0307900 PROTEIN"/>
    <property type="match status" value="1"/>
</dbReference>